<evidence type="ECO:0000256" key="4">
    <source>
        <dbReference type="SAM" id="MobiDB-lite"/>
    </source>
</evidence>
<dbReference type="GO" id="GO:1902369">
    <property type="term" value="P:negative regulation of RNA catabolic process"/>
    <property type="evidence" value="ECO:0007669"/>
    <property type="project" value="TreeGrafter"/>
</dbReference>
<dbReference type="GO" id="GO:0071013">
    <property type="term" value="C:catalytic step 2 spliceosome"/>
    <property type="evidence" value="ECO:0007669"/>
    <property type="project" value="TreeGrafter"/>
</dbReference>
<evidence type="ECO:0000313" key="6">
    <source>
        <dbReference type="Proteomes" id="UP001328107"/>
    </source>
</evidence>
<reference evidence="6" key="1">
    <citation type="submission" date="2022-10" db="EMBL/GenBank/DDBJ databases">
        <title>Genome assembly of Pristionchus species.</title>
        <authorList>
            <person name="Yoshida K."/>
            <person name="Sommer R.J."/>
        </authorList>
    </citation>
    <scope>NUCLEOTIDE SEQUENCE [LARGE SCALE GENOMIC DNA]</scope>
    <source>
        <strain evidence="6">RS5460</strain>
    </source>
</reference>
<proteinExistence type="inferred from homology"/>
<feature type="compositionally biased region" description="Basic and acidic residues" evidence="4">
    <location>
        <begin position="40"/>
        <end position="52"/>
    </location>
</feature>
<feature type="compositionally biased region" description="Basic and acidic residues" evidence="4">
    <location>
        <begin position="173"/>
        <end position="185"/>
    </location>
</feature>
<dbReference type="Proteomes" id="UP001328107">
    <property type="component" value="Unassembled WGS sequence"/>
</dbReference>
<protein>
    <submittedName>
        <fullName evidence="5">Uncharacterized protein</fullName>
    </submittedName>
</protein>
<accession>A0AAN5C414</accession>
<keyword evidence="3" id="KW-0539">Nucleus</keyword>
<organism evidence="5 6">
    <name type="scientific">Pristionchus mayeri</name>
    <dbReference type="NCBI Taxonomy" id="1317129"/>
    <lineage>
        <taxon>Eukaryota</taxon>
        <taxon>Metazoa</taxon>
        <taxon>Ecdysozoa</taxon>
        <taxon>Nematoda</taxon>
        <taxon>Chromadorea</taxon>
        <taxon>Rhabditida</taxon>
        <taxon>Rhabditina</taxon>
        <taxon>Diplogasteromorpha</taxon>
        <taxon>Diplogasteroidea</taxon>
        <taxon>Neodiplogasteridae</taxon>
        <taxon>Pristionchus</taxon>
    </lineage>
</organism>
<evidence type="ECO:0000256" key="2">
    <source>
        <dbReference type="ARBA" id="ARBA00009265"/>
    </source>
</evidence>
<dbReference type="GO" id="GO:0031048">
    <property type="term" value="P:regulatory ncRNA-mediated heterochromatin formation"/>
    <property type="evidence" value="ECO:0007669"/>
    <property type="project" value="TreeGrafter"/>
</dbReference>
<evidence type="ECO:0000256" key="3">
    <source>
        <dbReference type="ARBA" id="ARBA00023242"/>
    </source>
</evidence>
<sequence length="1187" mass="138103">MSLFPAYQGDKPSTSAQPIKKEEPEDEDHNAFSSFNIARAAKEKEQKRERNRMQAKIAAKKDKAAYQKFNIGDTSSEDECTMIVDKSSSEDDNTRRIYYEQRRKREENDQLEKRKRKNRERLEKIYGKVSVKKGSSSSDSDSSYRRRDRKRRIKSESDSDSSYRRERKKKKKSDKERDRYFEPEKPKYNAKSKNWHFLATVGVTVHNPDSYMMYERRPDPLLTDMAKTESRQSSKYDQRFTAVLGANYKVNKLFFPAKAVNRSSRVLDKPLTFREDPEFKFLPFPFNADEDFELSTVRCDKQMELTEEPTEERVAARKEMAEKHAKIAIESDPKKRAENKMKELAEMRKAGMEMNSRLRDDAKDEKLWMEFLRMQNQIARLEGREAASTIDRREAILEKALTHLPRSSKLLVERMKLKKEKNVPVDEINKEWKNIMNRMPNSLDLWRHRLAEMKEDSKQFNRTDYMEVVSQATNDLKGLLMGTMRSHKAELGTAEFLVDLMVLRVRMEIEMGFIERAISTTQALIECNVFFPPPQLEQQFLSFQEVWEGNLPLVGEPGGKGWFHYSKGREARPSVEWMNELREAADKYSGPEILELGRTAENEDVMAAFARHERLHEKYYWRPVRAEVGMIEDEEMERQVEYGDLPQEVYNPMHRLCLAVNLIKELGGLFYGKMLSPRPEGIPMFTDPIGPQLHSFGLLTPSLHPVPEGLPQFIDRMLQVMSFDADSREEGRFWMNALTMSTARIRTCAWFMALRDDPFDMSAVQKELNECATKVVSTYQLNSPKEDPNEMMALIYVLSIYEALNLFKAQCDGMNPKKLDKSIKTIVKSIVSKARIWSEKKSLDNVSNGLKKSIILVLATLLVRLPGSWDERKHRVQCVVMGRDVKDELSLADQMKAKNIVEELRNGEQVPIATLRSVHKWLSSFFGSDYVLATVIRCLFSFADSAKSSNITLSDTQIKIIGEVYKKAEPGYDHYEQFYMYYIQILKFGKNDFRPLWLKVSEADMHGFKDNIYLVREYIDSQQKVINEVKLLSDLKIKAEDESATLFDSLARLYAHRKQFTRIVASAEMQSDLTVASRVIKVYIEEAKRQKDPILWRYALNLAAQFKNRKLGEEVFTRAFSDCSWSRALHLDNMEAFPEGEEQLLIMSEKHIRVRGDPDHVKLYIENARNKGEGEKEKGRESEEGEE</sequence>
<comment type="caution">
    <text evidence="5">The sequence shown here is derived from an EMBL/GenBank/DDBJ whole genome shotgun (WGS) entry which is preliminary data.</text>
</comment>
<dbReference type="InterPro" id="IPR013633">
    <property type="entry name" value="NRDE-2"/>
</dbReference>
<dbReference type="EMBL" id="BTRK01000002">
    <property type="protein sequence ID" value="GMR36318.1"/>
    <property type="molecule type" value="Genomic_DNA"/>
</dbReference>
<feature type="compositionally biased region" description="Basic and acidic residues" evidence="4">
    <location>
        <begin position="154"/>
        <end position="164"/>
    </location>
</feature>
<evidence type="ECO:0000256" key="1">
    <source>
        <dbReference type="ARBA" id="ARBA00004123"/>
    </source>
</evidence>
<dbReference type="PANTHER" id="PTHR13471:SF0">
    <property type="entry name" value="NUCLEAR EXOSOME REGULATOR NRDE2"/>
    <property type="match status" value="1"/>
</dbReference>
<feature type="compositionally biased region" description="Basic and acidic residues" evidence="4">
    <location>
        <begin position="87"/>
        <end position="112"/>
    </location>
</feature>
<dbReference type="PANTHER" id="PTHR13471">
    <property type="entry name" value="TETRATRICOPEPTIDE-LIKE HELICAL"/>
    <property type="match status" value="1"/>
</dbReference>
<evidence type="ECO:0000313" key="5">
    <source>
        <dbReference type="EMBL" id="GMR36318.1"/>
    </source>
</evidence>
<dbReference type="AlphaFoldDB" id="A0AAN5C414"/>
<keyword evidence="6" id="KW-1185">Reference proteome</keyword>
<gene>
    <name evidence="5" type="ORF">PMAYCL1PPCAC_06513</name>
</gene>
<comment type="similarity">
    <text evidence="2">Belongs to the NRDE2 family.</text>
</comment>
<feature type="compositionally biased region" description="Low complexity" evidence="4">
    <location>
        <begin position="127"/>
        <end position="141"/>
    </location>
</feature>
<feature type="region of interest" description="Disordered" evidence="4">
    <location>
        <begin position="1"/>
        <end position="185"/>
    </location>
</feature>
<feature type="region of interest" description="Disordered" evidence="4">
    <location>
        <begin position="1167"/>
        <end position="1187"/>
    </location>
</feature>
<comment type="subcellular location">
    <subcellularLocation>
        <location evidence="1">Nucleus</location>
    </subcellularLocation>
</comment>
<name>A0AAN5C414_9BILA</name>
<dbReference type="Pfam" id="PF08424">
    <property type="entry name" value="NRDE-2"/>
    <property type="match status" value="1"/>
</dbReference>